<dbReference type="AlphaFoldDB" id="U5EGI0"/>
<dbReference type="PANTHER" id="PTHR12154">
    <property type="entry name" value="GLYCOSYL TRANSFERASE-RELATED"/>
    <property type="match status" value="1"/>
</dbReference>
<evidence type="ECO:0000256" key="3">
    <source>
        <dbReference type="ARBA" id="ARBA00017467"/>
    </source>
</evidence>
<keyword evidence="6 8" id="KW-1133">Transmembrane helix</keyword>
<feature type="non-terminal residue" evidence="9">
    <location>
        <position position="1"/>
    </location>
</feature>
<keyword evidence="5" id="KW-0256">Endoplasmic reticulum</keyword>
<dbReference type="PANTHER" id="PTHR12154:SF4">
    <property type="entry name" value="UDP-N-ACETYLGLUCOSAMINE TRANSFERASE SUBUNIT ALG14 HOMOLOG"/>
    <property type="match status" value="1"/>
</dbReference>
<dbReference type="Pfam" id="PF08660">
    <property type="entry name" value="Alg14"/>
    <property type="match status" value="1"/>
</dbReference>
<organism evidence="9">
    <name type="scientific">Corethrella appendiculata</name>
    <dbReference type="NCBI Taxonomy" id="1370023"/>
    <lineage>
        <taxon>Eukaryota</taxon>
        <taxon>Metazoa</taxon>
        <taxon>Ecdysozoa</taxon>
        <taxon>Arthropoda</taxon>
        <taxon>Hexapoda</taxon>
        <taxon>Insecta</taxon>
        <taxon>Pterygota</taxon>
        <taxon>Neoptera</taxon>
        <taxon>Endopterygota</taxon>
        <taxon>Diptera</taxon>
        <taxon>Nematocera</taxon>
        <taxon>Culicoidea</taxon>
        <taxon>Chaoboridae</taxon>
        <taxon>Corethrella</taxon>
    </lineage>
</organism>
<evidence type="ECO:0000256" key="1">
    <source>
        <dbReference type="ARBA" id="ARBA00004389"/>
    </source>
</evidence>
<proteinExistence type="evidence at transcript level"/>
<comment type="subcellular location">
    <subcellularLocation>
        <location evidence="1">Endoplasmic reticulum membrane</location>
        <topology evidence="1">Single-pass membrane protein</topology>
    </subcellularLocation>
</comment>
<dbReference type="InterPro" id="IPR013969">
    <property type="entry name" value="Oligosacch_biosynth_Alg14"/>
</dbReference>
<feature type="transmembrane region" description="Helical" evidence="8">
    <location>
        <begin position="6"/>
        <end position="25"/>
    </location>
</feature>
<evidence type="ECO:0000256" key="5">
    <source>
        <dbReference type="ARBA" id="ARBA00022824"/>
    </source>
</evidence>
<feature type="transmembrane region" description="Helical" evidence="8">
    <location>
        <begin position="125"/>
        <end position="144"/>
    </location>
</feature>
<dbReference type="GO" id="GO:0043541">
    <property type="term" value="C:UDP-N-acetylglucosamine transferase complex"/>
    <property type="evidence" value="ECO:0007669"/>
    <property type="project" value="TreeGrafter"/>
</dbReference>
<evidence type="ECO:0000256" key="2">
    <source>
        <dbReference type="ARBA" id="ARBA00009731"/>
    </source>
</evidence>
<dbReference type="Gene3D" id="3.40.50.2000">
    <property type="entry name" value="Glycogen Phosphorylase B"/>
    <property type="match status" value="1"/>
</dbReference>
<evidence type="ECO:0000256" key="6">
    <source>
        <dbReference type="ARBA" id="ARBA00022989"/>
    </source>
</evidence>
<reference evidence="9" key="1">
    <citation type="journal article" date="2014" name="Insect Biochem. Mol. Biol.">
        <title>An insight into the sialome of the frog biting fly, Corethrella appendiculata.</title>
        <authorList>
            <person name="Ribeiro J.M.C."/>
            <person name="Chagas A.C."/>
            <person name="Pham V.M."/>
            <person name="Lounibos L.P."/>
            <person name="Calvo E."/>
        </authorList>
    </citation>
    <scope>NUCLEOTIDE SEQUENCE</scope>
    <source>
        <tissue evidence="9">Salivary glands</tissue>
    </source>
</reference>
<dbReference type="EMBL" id="GANO01003432">
    <property type="protein sequence ID" value="JAB56439.1"/>
    <property type="molecule type" value="mRNA"/>
</dbReference>
<keyword evidence="7 8" id="KW-0472">Membrane</keyword>
<accession>U5EGI0</accession>
<evidence type="ECO:0000256" key="7">
    <source>
        <dbReference type="ARBA" id="ARBA00023136"/>
    </source>
</evidence>
<keyword evidence="9" id="KW-0808">Transferase</keyword>
<sequence length="229" mass="26469">IISLIFFVILLVFFCIRFLYLVWQLKKCDPAENRKVVKRYRNKDEIPGVSTIIVLGSGGHTTEMLNIVKLLNFRNYSPRSYVVARTDPVSAIKVIDLENEKESDLAKQRYTIENVARSREVKQSYFTSTFTTLLSILMCFPIVIRSKPDLILCNGPGTCVPICLVAFLLKIFFINRNVKIVFIESYCRTKTVSLSGKLLIWFTDLFVIQWPSLQNLSDPMKVKYFGRLF</sequence>
<dbReference type="GO" id="GO:0006488">
    <property type="term" value="P:dolichol-linked oligosaccharide biosynthetic process"/>
    <property type="evidence" value="ECO:0007669"/>
    <property type="project" value="InterPro"/>
</dbReference>
<name>U5EGI0_9DIPT</name>
<dbReference type="SUPFAM" id="SSF53756">
    <property type="entry name" value="UDP-Glycosyltransferase/glycogen phosphorylase"/>
    <property type="match status" value="1"/>
</dbReference>
<feature type="transmembrane region" description="Helical" evidence="8">
    <location>
        <begin position="150"/>
        <end position="173"/>
    </location>
</feature>
<evidence type="ECO:0000256" key="8">
    <source>
        <dbReference type="SAM" id="Phobius"/>
    </source>
</evidence>
<keyword evidence="4 8" id="KW-0812">Transmembrane</keyword>
<comment type="similarity">
    <text evidence="2">Belongs to the ALG14 family.</text>
</comment>
<dbReference type="GO" id="GO:0004577">
    <property type="term" value="F:N-acetylglucosaminyldiphosphodolichol N-acetylglucosaminyltransferase activity"/>
    <property type="evidence" value="ECO:0007669"/>
    <property type="project" value="TreeGrafter"/>
</dbReference>
<evidence type="ECO:0000256" key="4">
    <source>
        <dbReference type="ARBA" id="ARBA00022692"/>
    </source>
</evidence>
<protein>
    <recommendedName>
        <fullName evidence="3">UDP-N-acetylglucosamine transferase subunit ALG14</fullName>
    </recommendedName>
</protein>
<evidence type="ECO:0000313" key="9">
    <source>
        <dbReference type="EMBL" id="JAB56439.1"/>
    </source>
</evidence>